<organism evidence="3 4">
    <name type="scientific">Dermabacter jinjuensis</name>
    <dbReference type="NCBI Taxonomy" id="1667168"/>
    <lineage>
        <taxon>Bacteria</taxon>
        <taxon>Bacillati</taxon>
        <taxon>Actinomycetota</taxon>
        <taxon>Actinomycetes</taxon>
        <taxon>Micrococcales</taxon>
        <taxon>Dermabacteraceae</taxon>
        <taxon>Dermabacter</taxon>
    </lineage>
</organism>
<evidence type="ECO:0000313" key="3">
    <source>
        <dbReference type="EMBL" id="ATH97002.1"/>
    </source>
</evidence>
<gene>
    <name evidence="3" type="ORF">COP05_07840</name>
</gene>
<dbReference type="EMBL" id="CP023482">
    <property type="protein sequence ID" value="ATH97002.1"/>
    <property type="molecule type" value="Genomic_DNA"/>
</dbReference>
<keyword evidence="2" id="KW-1133">Transmembrane helix</keyword>
<keyword evidence="4" id="KW-1185">Reference proteome</keyword>
<reference evidence="3 4" key="1">
    <citation type="journal article" date="2016" name="Int. J. Syst. Evol. Microbiol.">
        <title>Dermabacter jinjuensis sp. nov., a novel species of the genus Dermabacter isolated from a clinical specimen.</title>
        <authorList>
            <person name="Park Y.K."/>
            <person name="Lee K.M."/>
            <person name="Lee W.K."/>
            <person name="Cho M.J."/>
            <person name="Lee H.S."/>
            <person name="Cho Y.G."/>
            <person name="Lee Y.C."/>
            <person name="Lee W.K."/>
            <person name="Seong W.K."/>
            <person name="Hwang K.J."/>
        </authorList>
    </citation>
    <scope>NUCLEOTIDE SEQUENCE [LARGE SCALE GENOMIC DNA]</scope>
    <source>
        <strain evidence="3 4">32T</strain>
    </source>
</reference>
<feature type="transmembrane region" description="Helical" evidence="2">
    <location>
        <begin position="43"/>
        <end position="64"/>
    </location>
</feature>
<evidence type="ECO:0000256" key="1">
    <source>
        <dbReference type="SAM" id="MobiDB-lite"/>
    </source>
</evidence>
<protein>
    <recommendedName>
        <fullName evidence="5">DUF4245 domain-containing protein</fullName>
    </recommendedName>
</protein>
<keyword evidence="2" id="KW-0812">Transmembrane</keyword>
<name>A0ABM6PN26_9MICO</name>
<dbReference type="Pfam" id="PF14030">
    <property type="entry name" value="DUF4245"/>
    <property type="match status" value="1"/>
</dbReference>
<feature type="region of interest" description="Disordered" evidence="1">
    <location>
        <begin position="14"/>
        <end position="35"/>
    </location>
</feature>
<dbReference type="InterPro" id="IPR025339">
    <property type="entry name" value="DUF4245"/>
</dbReference>
<sequence>MVLSHGARRFGIWNNGGMAESHERPQRKKRELPTKKNTSVRNLVWAIGLNLIVVAIAAVVIVGLGRNDRDTASSARPHVNVGESAARASESLGFRAADVEPEGFTVREAKMSTTEPAYWEVRYTSPSGELETLLQARADFSALSPRVRGKVTQADYFEIRGTECANLEIQSPSSDANADAAKPVSGIECSARETTLIVYGAGDGAEHTKLMQAALDRVNQ</sequence>
<keyword evidence="2" id="KW-0472">Membrane</keyword>
<evidence type="ECO:0000313" key="4">
    <source>
        <dbReference type="Proteomes" id="UP000815698"/>
    </source>
</evidence>
<dbReference type="Proteomes" id="UP000815698">
    <property type="component" value="Chromosome"/>
</dbReference>
<proteinExistence type="predicted"/>
<accession>A0ABM6PN26</accession>
<evidence type="ECO:0008006" key="5">
    <source>
        <dbReference type="Google" id="ProtNLM"/>
    </source>
</evidence>
<evidence type="ECO:0000256" key="2">
    <source>
        <dbReference type="SAM" id="Phobius"/>
    </source>
</evidence>